<dbReference type="InterPro" id="IPR050118">
    <property type="entry name" value="Pur/Pyrimidine_PRTase"/>
</dbReference>
<organism evidence="4 5">
    <name type="scientific">Zestosphaera tikiterensis</name>
    <dbReference type="NCBI Taxonomy" id="1973259"/>
    <lineage>
        <taxon>Archaea</taxon>
        <taxon>Thermoproteota</taxon>
        <taxon>Thermoprotei</taxon>
        <taxon>Desulfurococcales</taxon>
        <taxon>Desulfurococcaceae</taxon>
        <taxon>Zestosphaera</taxon>
    </lineage>
</organism>
<keyword evidence="4" id="KW-0328">Glycosyltransferase</keyword>
<dbReference type="GO" id="GO:0016757">
    <property type="term" value="F:glycosyltransferase activity"/>
    <property type="evidence" value="ECO:0007669"/>
    <property type="project" value="UniProtKB-KW"/>
</dbReference>
<name>A0A2R7Y6D4_9CREN</name>
<keyword evidence="1 4" id="KW-0808">Transferase</keyword>
<accession>A0A2R7Y6D4</accession>
<keyword evidence="2" id="KW-0660">Purine salvage</keyword>
<comment type="caution">
    <text evidence="4">The sequence shown here is derived from an EMBL/GenBank/DDBJ whole genome shotgun (WGS) entry which is preliminary data.</text>
</comment>
<evidence type="ECO:0000313" key="5">
    <source>
        <dbReference type="Proteomes" id="UP000244093"/>
    </source>
</evidence>
<dbReference type="InterPro" id="IPR000836">
    <property type="entry name" value="PRTase_dom"/>
</dbReference>
<dbReference type="Proteomes" id="UP000244093">
    <property type="component" value="Unassembled WGS sequence"/>
</dbReference>
<dbReference type="CDD" id="cd06223">
    <property type="entry name" value="PRTases_typeI"/>
    <property type="match status" value="1"/>
</dbReference>
<dbReference type="SUPFAM" id="SSF53271">
    <property type="entry name" value="PRTase-like"/>
    <property type="match status" value="1"/>
</dbReference>
<dbReference type="Gene3D" id="3.40.50.2020">
    <property type="match status" value="1"/>
</dbReference>
<gene>
    <name evidence="4" type="ORF">B7O98_07250</name>
</gene>
<sequence length="236" mass="26429">MDVDVRTIAVELLKAYKKVMKYRDLEKLTGLPAPGLWRYINKRIRPSHERAAELVEKLLNPTVVEKLLSERIVEAGKNIYNLSRIIYDIPMLKILSFIALREFQKYNITAVATVEVDGIPLGVAVAEVLNAKLVVARRRPEVGVKDYYQTSYLARDPPAIMHLFLPTTALGVNDRVLIVDDLLSTGRTSLALIKLVRMSGALTVGLFSIIALGNAWRELIGDSVEKIYVVMNLKGD</sequence>
<feature type="domain" description="Phosphoribosyltransferase" evidence="3">
    <location>
        <begin position="93"/>
        <end position="211"/>
    </location>
</feature>
<evidence type="ECO:0000256" key="1">
    <source>
        <dbReference type="ARBA" id="ARBA00022679"/>
    </source>
</evidence>
<dbReference type="GO" id="GO:0006166">
    <property type="term" value="P:purine ribonucleoside salvage"/>
    <property type="evidence" value="ECO:0007669"/>
    <property type="project" value="UniProtKB-KW"/>
</dbReference>
<evidence type="ECO:0000256" key="2">
    <source>
        <dbReference type="ARBA" id="ARBA00022726"/>
    </source>
</evidence>
<proteinExistence type="predicted"/>
<reference evidence="4 5" key="1">
    <citation type="journal article" date="2018" name="Syst. Appl. Microbiol.">
        <title>A new symbiotic nanoarchaeote (Candidatus Nanoclepta minutus) and its host (Zestosphaera tikiterensis gen. nov., sp. nov.) from a New Zealand hot spring.</title>
        <authorList>
            <person name="St John E."/>
            <person name="Liu Y."/>
            <person name="Podar M."/>
            <person name="Stott M.B."/>
            <person name="Meneghin J."/>
            <person name="Chen Z."/>
            <person name="Lagutin K."/>
            <person name="Mitchell K."/>
            <person name="Reysenbach A.L."/>
        </authorList>
    </citation>
    <scope>NUCLEOTIDE SEQUENCE [LARGE SCALE GENOMIC DNA]</scope>
    <source>
        <strain evidence="4">NZ3</strain>
    </source>
</reference>
<dbReference type="Pfam" id="PF00156">
    <property type="entry name" value="Pribosyltran"/>
    <property type="match status" value="1"/>
</dbReference>
<dbReference type="AlphaFoldDB" id="A0A2R7Y6D4"/>
<evidence type="ECO:0000313" key="4">
    <source>
        <dbReference type="EMBL" id="PUA32442.1"/>
    </source>
</evidence>
<dbReference type="InterPro" id="IPR029057">
    <property type="entry name" value="PRTase-like"/>
</dbReference>
<dbReference type="EMBL" id="NBVN01000004">
    <property type="protein sequence ID" value="PUA32442.1"/>
    <property type="molecule type" value="Genomic_DNA"/>
</dbReference>
<dbReference type="PANTHER" id="PTHR43864:SF1">
    <property type="entry name" value="XANTHINE PHOSPHORIBOSYLTRANSFERASE"/>
    <property type="match status" value="1"/>
</dbReference>
<evidence type="ECO:0000259" key="3">
    <source>
        <dbReference type="Pfam" id="PF00156"/>
    </source>
</evidence>
<protein>
    <submittedName>
        <fullName evidence="4">Adenine phosphoribosyltransferase</fullName>
    </submittedName>
</protein>
<dbReference type="PANTHER" id="PTHR43864">
    <property type="entry name" value="HYPOXANTHINE/GUANINE PHOSPHORIBOSYLTRANSFERASE"/>
    <property type="match status" value="1"/>
</dbReference>